<gene>
    <name evidence="1" type="ORF">GJ744_011374</name>
</gene>
<evidence type="ECO:0000313" key="1">
    <source>
        <dbReference type="EMBL" id="KAF7506762.1"/>
    </source>
</evidence>
<name>A0A8H7AF94_9EURO</name>
<dbReference type="EMBL" id="JAACFV010000080">
    <property type="protein sequence ID" value="KAF7506762.1"/>
    <property type="molecule type" value="Genomic_DNA"/>
</dbReference>
<comment type="caution">
    <text evidence="1">The sequence shown here is derived from an EMBL/GenBank/DDBJ whole genome shotgun (WGS) entry which is preliminary data.</text>
</comment>
<protein>
    <submittedName>
        <fullName evidence="1">Uncharacterized protein</fullName>
    </submittedName>
</protein>
<dbReference type="OrthoDB" id="3832157at2759"/>
<proteinExistence type="predicted"/>
<reference evidence="1" key="1">
    <citation type="submission" date="2020-02" db="EMBL/GenBank/DDBJ databases">
        <authorList>
            <person name="Palmer J.M."/>
        </authorList>
    </citation>
    <scope>NUCLEOTIDE SEQUENCE</scope>
    <source>
        <strain evidence="1">EPUS1.4</strain>
        <tissue evidence="1">Thallus</tissue>
    </source>
</reference>
<dbReference type="Proteomes" id="UP000606974">
    <property type="component" value="Unassembled WGS sequence"/>
</dbReference>
<sequence length="195" mass="20379">MANSLNVGGAAVNNPIVADFEGLPANLLGLTTIVPPPTPYKELNYKNVIVAKNTPVRLITLFTTQGTQFAATNPGQIPVITTQDSGSNVISFDLLRLFTGCYLNTANGDVLPPVDCTILFTGAKAGGLTVTQNFTFVTGASTGIAASPKSIQKVEFGSNFADLISLTIQPSVSTGTAVLAGLELDEVTYNVRRSK</sequence>
<keyword evidence="2" id="KW-1185">Reference proteome</keyword>
<organism evidence="1 2">
    <name type="scientific">Endocarpon pusillum</name>
    <dbReference type="NCBI Taxonomy" id="364733"/>
    <lineage>
        <taxon>Eukaryota</taxon>
        <taxon>Fungi</taxon>
        <taxon>Dikarya</taxon>
        <taxon>Ascomycota</taxon>
        <taxon>Pezizomycotina</taxon>
        <taxon>Eurotiomycetes</taxon>
        <taxon>Chaetothyriomycetidae</taxon>
        <taxon>Verrucariales</taxon>
        <taxon>Verrucariaceae</taxon>
        <taxon>Endocarpon</taxon>
    </lineage>
</organism>
<evidence type="ECO:0000313" key="2">
    <source>
        <dbReference type="Proteomes" id="UP000606974"/>
    </source>
</evidence>
<dbReference type="AlphaFoldDB" id="A0A8H7AF94"/>
<accession>A0A8H7AF94</accession>